<keyword evidence="4" id="KW-1185">Reference proteome</keyword>
<feature type="domain" description="CH-like" evidence="2">
    <location>
        <begin position="25"/>
        <end position="111"/>
    </location>
</feature>
<protein>
    <submittedName>
        <fullName evidence="3">Reticulocyte-binding protein 2-like a</fullName>
    </submittedName>
</protein>
<evidence type="ECO:0000256" key="1">
    <source>
        <dbReference type="SAM" id="MobiDB-lite"/>
    </source>
</evidence>
<dbReference type="EMBL" id="BEYU01000001">
    <property type="protein sequence ID" value="GBG23895.1"/>
    <property type="molecule type" value="Genomic_DNA"/>
</dbReference>
<feature type="compositionally biased region" description="Acidic residues" evidence="1">
    <location>
        <begin position="787"/>
        <end position="805"/>
    </location>
</feature>
<proteinExistence type="predicted"/>
<dbReference type="InterPro" id="IPR010441">
    <property type="entry name" value="CH_2"/>
</dbReference>
<feature type="region of interest" description="Disordered" evidence="1">
    <location>
        <begin position="385"/>
        <end position="408"/>
    </location>
</feature>
<feature type="region of interest" description="Disordered" evidence="1">
    <location>
        <begin position="341"/>
        <end position="366"/>
    </location>
</feature>
<organism evidence="3 4">
    <name type="scientific">Hondaea fermentalgiana</name>
    <dbReference type="NCBI Taxonomy" id="2315210"/>
    <lineage>
        <taxon>Eukaryota</taxon>
        <taxon>Sar</taxon>
        <taxon>Stramenopiles</taxon>
        <taxon>Bigyra</taxon>
        <taxon>Labyrinthulomycetes</taxon>
        <taxon>Thraustochytrida</taxon>
        <taxon>Thraustochytriidae</taxon>
        <taxon>Hondaea</taxon>
    </lineage>
</organism>
<evidence type="ECO:0000313" key="4">
    <source>
        <dbReference type="Proteomes" id="UP000241890"/>
    </source>
</evidence>
<sequence length="1103" mass="123340">MSAQLLRWIGAGGDRRDGGDANGSLEQCAADGFAVASILAKYGLVRATQLKKFKRAEQENTAALLEIAASNFEKLEPILEEKLGLVLTRKEIANVMLEVPGAAAQMLFKLKCKLEPDAAPPEDSLLSLEEKSRKDREAAVLNIRESPRRVPVPDPNLELAARGLLNKKQLDSALHLAHFEERRIERQLAADDEARAEHKDLCEARAERRKSRLERLAESRAFLDAWIEQGKRDWRMNERVKAERIRRELQFELTCRASEAAKAEALRAENTKLVQRGTEEFERNLKRLGVDTGDSSGTGTAAALAKTELQSRAALEAKVEDMMARNKAEVAKHLAGIRAQREESLAGRKAREQRRRKMLSDQEKAQRTLEADLAREALLQKVQEEAEQERKAASERKRQAYKSKMSRADRRRRARELIAYREGEFRAQVLAHQHHLEQKALQHAQDPEVLEATTNLAMIREERLTKEADARAIRHDLVARETLELIVGLVERVVDAKDASSDARIAPAEWRELKVAFAAGQTLPAPIADEGESPFQCSAQEAAFAETDSPFAKEVTQILQLDAESPGDSIADVLQGVCRDPATLPQLRAPFKCAAFVGLDEAPMTRFWSAILKQRYGCRIVRASDYEREAETQRAEDEANEVETAPAKVPKKPLPIEEENRSELLRRVSHAKDNEATALSAALTRLAVFDLATTSDKDAAIGVVLIGIAQTLADFQAIEDICGPLYQDVAMQCEREGDKDIAAFDQKSESKVAEDDGNEVAVQDGELESEPTPGFLNLLIFPQEESLAVEEKDESDEKSEAEDQVQDPSIAERNEWAAMSGIHVCTNIKDLEASFAPPPLTGWAVGQRLLLLHSIAENGGPQDGRIDVDAVHEALQEWEKAKESFVMFARPALHRAMCSNEETRKAATELVAEACALVRGEQALPGEKRSMVDEELRQLKDVMHTAPKYRPSVEQLAHGLWESALDHTRRTRAHLAERWEDNATVPTPRSRWLENVALRYAPVLKLVLEYLSRERALINRVHEVMGLERIPSPGALDKEAMRAVEEALSHSRCELSDMSRGMLDEGFQQAMRAVELRALDNPISAKHIYKSETFEHVLFVKLH</sequence>
<gene>
    <name evidence="3" type="ORF">FCC1311_001142</name>
</gene>
<feature type="compositionally biased region" description="Basic residues" evidence="1">
    <location>
        <begin position="399"/>
        <end position="408"/>
    </location>
</feature>
<feature type="region of interest" description="Disordered" evidence="1">
    <location>
        <begin position="787"/>
        <end position="810"/>
    </location>
</feature>
<reference evidence="3 4" key="1">
    <citation type="submission" date="2017-12" db="EMBL/GenBank/DDBJ databases">
        <title>Sequencing, de novo assembly and annotation of complete genome of a new Thraustochytrid species, strain FCC1311.</title>
        <authorList>
            <person name="Sedici K."/>
            <person name="Godart F."/>
            <person name="Aiese Cigliano R."/>
            <person name="Sanseverino W."/>
            <person name="Barakat M."/>
            <person name="Ortet P."/>
            <person name="Marechal E."/>
            <person name="Cagnac O."/>
            <person name="Amato A."/>
        </authorList>
    </citation>
    <scope>NUCLEOTIDE SEQUENCE [LARGE SCALE GENOMIC DNA]</scope>
</reference>
<dbReference type="Pfam" id="PF06294">
    <property type="entry name" value="CH_2"/>
    <property type="match status" value="1"/>
</dbReference>
<feature type="compositionally biased region" description="Basic and acidic residues" evidence="1">
    <location>
        <begin position="341"/>
        <end position="350"/>
    </location>
</feature>
<dbReference type="Gene3D" id="1.10.418.10">
    <property type="entry name" value="Calponin-like domain"/>
    <property type="match status" value="1"/>
</dbReference>
<dbReference type="InParanoid" id="A0A2R5G045"/>
<dbReference type="OrthoDB" id="62528at2759"/>
<dbReference type="AlphaFoldDB" id="A0A2R5G045"/>
<feature type="compositionally biased region" description="Basic and acidic residues" evidence="1">
    <location>
        <begin position="385"/>
        <end position="398"/>
    </location>
</feature>
<comment type="caution">
    <text evidence="3">The sequence shown here is derived from an EMBL/GenBank/DDBJ whole genome shotgun (WGS) entry which is preliminary data.</text>
</comment>
<evidence type="ECO:0000313" key="3">
    <source>
        <dbReference type="EMBL" id="GBG23895.1"/>
    </source>
</evidence>
<dbReference type="InterPro" id="IPR036872">
    <property type="entry name" value="CH_dom_sf"/>
</dbReference>
<name>A0A2R5G045_9STRA</name>
<accession>A0A2R5G045</accession>
<dbReference type="InterPro" id="IPR052634">
    <property type="entry name" value="Sperm_flagellar-bone_growth"/>
</dbReference>
<dbReference type="PANTHER" id="PTHR14919:SF0">
    <property type="entry name" value="SPERM FLAGELLAR PROTEIN 2"/>
    <property type="match status" value="1"/>
</dbReference>
<dbReference type="Proteomes" id="UP000241890">
    <property type="component" value="Unassembled WGS sequence"/>
</dbReference>
<evidence type="ECO:0000259" key="2">
    <source>
        <dbReference type="Pfam" id="PF06294"/>
    </source>
</evidence>
<dbReference type="PANTHER" id="PTHR14919">
    <property type="entry name" value="KPL2-RELATED"/>
    <property type="match status" value="1"/>
</dbReference>
<feature type="region of interest" description="Disordered" evidence="1">
    <location>
        <begin position="747"/>
        <end position="774"/>
    </location>
</feature>
<dbReference type="GO" id="GO:0005737">
    <property type="term" value="C:cytoplasm"/>
    <property type="evidence" value="ECO:0007669"/>
    <property type="project" value="UniProtKB-ARBA"/>
</dbReference>